<feature type="domain" description="Calponin-homology (CH)" evidence="6">
    <location>
        <begin position="504"/>
        <end position="612"/>
    </location>
</feature>
<dbReference type="GO" id="GO:0005509">
    <property type="term" value="F:calcium ion binding"/>
    <property type="evidence" value="ECO:0007669"/>
    <property type="project" value="InterPro"/>
</dbReference>
<dbReference type="InterPro" id="IPR018247">
    <property type="entry name" value="EF_Hand_1_Ca_BS"/>
</dbReference>
<dbReference type="FunFam" id="1.10.418.10:FF:000010">
    <property type="entry name" value="Plastin-3 isoform 1"/>
    <property type="match status" value="1"/>
</dbReference>
<dbReference type="PROSITE" id="PS50021">
    <property type="entry name" value="CH"/>
    <property type="match status" value="4"/>
</dbReference>
<keyword evidence="3" id="KW-0106">Calcium</keyword>
<keyword evidence="9" id="KW-1185">Reference proteome</keyword>
<sequence>MVVINSALLAKKFPQLPVNDVDNLVNQFRRFDIDGRGQIDQKDLVKVIQEIGEGQSYDKIRATIKAVDINATGKVEVDEFLEIVSKLREGGANNQTSSKNVIQVKGANQNITHSMNDDERSEFTAHINSVLAGDLHIGNRIPIPTHTMQVFDECRDGLLLCKLINDSVPDTIDERVLNVKNRLSNFQIIENNNVAINSAKAIGCSVVNIGPQDIMDGREHLILGLIWQIIKAGLLSKIDIRLHPELYRLLEEDESLEKFLRLPPEQILLRWFNYHLKAAGWHRAVNNFSGDVKDGENYTILLNQLAPDLCSKAPLRENDLLSRAEQVLQNAEKLNCRKYLSPQSLVAGNPKLNLAFVANLFNNHPGLDPLEDEVERPELPDIEGDREARVFALWLNSLDVDPFVNNLYTDLQDGTILLQAFDKMHPGIVDWKRASRRLPLNRFKQVENTNYAIMIGQHLRYTLVNMQGADIVDGSPTLTLGLVWQMMRENVTQTMKKLSKSGRDITDMEMIRWANDAVQRGGKTSKVSSFKDPSFKTGVFVCDVLNGVRPGSVDYAMVTRGSNLEDAKLNAKYAISIARKIGAVIFVLPEDIIECRAKLILTFIGSLMAIDAAGKA</sequence>
<dbReference type="GO" id="GO:0030479">
    <property type="term" value="C:actin cortical patch"/>
    <property type="evidence" value="ECO:0007669"/>
    <property type="project" value="UniProtKB-ARBA"/>
</dbReference>
<dbReference type="FunFam" id="1.10.418.10:FF:000042">
    <property type="entry name" value="Fimbrin, putative"/>
    <property type="match status" value="1"/>
</dbReference>
<evidence type="ECO:0000259" key="7">
    <source>
        <dbReference type="PROSITE" id="PS50222"/>
    </source>
</evidence>
<evidence type="ECO:0000256" key="5">
    <source>
        <dbReference type="ARBA" id="ARBA00073963"/>
    </source>
</evidence>
<name>A0A9P6Q1F0_9FUNG</name>
<keyword evidence="2" id="KW-0677">Repeat</keyword>
<dbReference type="PROSITE" id="PS50222">
    <property type="entry name" value="EF_HAND_2"/>
    <property type="match status" value="2"/>
</dbReference>
<dbReference type="InterPro" id="IPR001715">
    <property type="entry name" value="CH_dom"/>
</dbReference>
<dbReference type="SUPFAM" id="SSF47576">
    <property type="entry name" value="Calponin-homology domain, CH-domain"/>
    <property type="match status" value="1"/>
</dbReference>
<dbReference type="InterPro" id="IPR036872">
    <property type="entry name" value="CH_dom_sf"/>
</dbReference>
<feature type="domain" description="Calponin-homology (CH)" evidence="6">
    <location>
        <begin position="262"/>
        <end position="365"/>
    </location>
</feature>
<proteinExistence type="predicted"/>
<dbReference type="InterPro" id="IPR011992">
    <property type="entry name" value="EF-hand-dom_pair"/>
</dbReference>
<gene>
    <name evidence="8" type="ORF">BG011_004458</name>
</gene>
<dbReference type="FunFam" id="1.10.418.10:FF:000027">
    <property type="entry name" value="Probable fimbrin"/>
    <property type="match status" value="1"/>
</dbReference>
<organism evidence="8 9">
    <name type="scientific">Mortierella polycephala</name>
    <dbReference type="NCBI Taxonomy" id="41804"/>
    <lineage>
        <taxon>Eukaryota</taxon>
        <taxon>Fungi</taxon>
        <taxon>Fungi incertae sedis</taxon>
        <taxon>Mucoromycota</taxon>
        <taxon>Mortierellomycotina</taxon>
        <taxon>Mortierellomycetes</taxon>
        <taxon>Mortierellales</taxon>
        <taxon>Mortierellaceae</taxon>
        <taxon>Mortierella</taxon>
    </lineage>
</organism>
<dbReference type="InterPro" id="IPR001589">
    <property type="entry name" value="Actinin_actin-bd_CS"/>
</dbReference>
<evidence type="ECO:0000259" key="6">
    <source>
        <dbReference type="PROSITE" id="PS50021"/>
    </source>
</evidence>
<dbReference type="SUPFAM" id="SSF47473">
    <property type="entry name" value="EF-hand"/>
    <property type="match status" value="1"/>
</dbReference>
<dbReference type="GO" id="GO:0051639">
    <property type="term" value="P:actin filament network formation"/>
    <property type="evidence" value="ECO:0007669"/>
    <property type="project" value="TreeGrafter"/>
</dbReference>
<feature type="domain" description="EF-hand" evidence="7">
    <location>
        <begin position="55"/>
        <end position="90"/>
    </location>
</feature>
<dbReference type="GO" id="GO:0051015">
    <property type="term" value="F:actin filament binding"/>
    <property type="evidence" value="ECO:0007669"/>
    <property type="project" value="InterPro"/>
</dbReference>
<dbReference type="CDD" id="cd00051">
    <property type="entry name" value="EFh"/>
    <property type="match status" value="1"/>
</dbReference>
<reference evidence="8" key="1">
    <citation type="journal article" date="2020" name="Fungal Divers.">
        <title>Resolving the Mortierellaceae phylogeny through synthesis of multi-gene phylogenetics and phylogenomics.</title>
        <authorList>
            <person name="Vandepol N."/>
            <person name="Liber J."/>
            <person name="Desiro A."/>
            <person name="Na H."/>
            <person name="Kennedy M."/>
            <person name="Barry K."/>
            <person name="Grigoriev I.V."/>
            <person name="Miller A.N."/>
            <person name="O'Donnell K."/>
            <person name="Stajich J.E."/>
            <person name="Bonito G."/>
        </authorList>
    </citation>
    <scope>NUCLEOTIDE SEQUENCE</scope>
    <source>
        <strain evidence="8">KOD948</strain>
    </source>
</reference>
<evidence type="ECO:0000313" key="8">
    <source>
        <dbReference type="EMBL" id="KAG0256510.1"/>
    </source>
</evidence>
<comment type="caution">
    <text evidence="8">The sequence shown here is derived from an EMBL/GenBank/DDBJ whole genome shotgun (WGS) entry which is preliminary data.</text>
</comment>
<dbReference type="InterPro" id="IPR002048">
    <property type="entry name" value="EF_hand_dom"/>
</dbReference>
<feature type="domain" description="Calponin-homology (CH)" evidence="6">
    <location>
        <begin position="117"/>
        <end position="234"/>
    </location>
</feature>
<dbReference type="EMBL" id="JAAAJA010000294">
    <property type="protein sequence ID" value="KAG0256510.1"/>
    <property type="molecule type" value="Genomic_DNA"/>
</dbReference>
<accession>A0A9P6Q1F0</accession>
<dbReference type="OrthoDB" id="431378at2759"/>
<evidence type="ECO:0000313" key="9">
    <source>
        <dbReference type="Proteomes" id="UP000726737"/>
    </source>
</evidence>
<dbReference type="Pfam" id="PF00307">
    <property type="entry name" value="CH"/>
    <property type="match status" value="4"/>
</dbReference>
<evidence type="ECO:0000256" key="2">
    <source>
        <dbReference type="ARBA" id="ARBA00022737"/>
    </source>
</evidence>
<dbReference type="PROSITE" id="PS00018">
    <property type="entry name" value="EF_HAND_1"/>
    <property type="match status" value="1"/>
</dbReference>
<dbReference type="Gene3D" id="1.10.238.10">
    <property type="entry name" value="EF-hand"/>
    <property type="match status" value="1"/>
</dbReference>
<dbReference type="GO" id="GO:0032432">
    <property type="term" value="C:actin filament bundle"/>
    <property type="evidence" value="ECO:0007669"/>
    <property type="project" value="TreeGrafter"/>
</dbReference>
<dbReference type="Proteomes" id="UP000726737">
    <property type="component" value="Unassembled WGS sequence"/>
</dbReference>
<evidence type="ECO:0000256" key="4">
    <source>
        <dbReference type="ARBA" id="ARBA00023203"/>
    </source>
</evidence>
<keyword evidence="4" id="KW-0009">Actin-binding</keyword>
<dbReference type="PROSITE" id="PS00020">
    <property type="entry name" value="ACTININ_2"/>
    <property type="match status" value="1"/>
</dbReference>
<keyword evidence="1" id="KW-0479">Metal-binding</keyword>
<dbReference type="GO" id="GO:0005884">
    <property type="term" value="C:actin filament"/>
    <property type="evidence" value="ECO:0007669"/>
    <property type="project" value="TreeGrafter"/>
</dbReference>
<dbReference type="CDD" id="cd21294">
    <property type="entry name" value="CH_FIMB_rpt1"/>
    <property type="match status" value="1"/>
</dbReference>
<dbReference type="SMART" id="SM00033">
    <property type="entry name" value="CH"/>
    <property type="match status" value="4"/>
</dbReference>
<dbReference type="GO" id="GO:0110009">
    <property type="term" value="P:formin-nucleated actin cable organization"/>
    <property type="evidence" value="ECO:0007669"/>
    <property type="project" value="UniProtKB-ARBA"/>
</dbReference>
<evidence type="ECO:0000256" key="1">
    <source>
        <dbReference type="ARBA" id="ARBA00022723"/>
    </source>
</evidence>
<feature type="domain" description="Calponin-homology (CH)" evidence="6">
    <location>
        <begin position="385"/>
        <end position="491"/>
    </location>
</feature>
<dbReference type="FunFam" id="1.10.418.10:FF:000016">
    <property type="entry name" value="Probable fimbrin"/>
    <property type="match status" value="1"/>
</dbReference>
<dbReference type="GO" id="GO:0051017">
    <property type="term" value="P:actin filament bundle assembly"/>
    <property type="evidence" value="ECO:0007669"/>
    <property type="project" value="InterPro"/>
</dbReference>
<dbReference type="AlphaFoldDB" id="A0A9P6Q1F0"/>
<evidence type="ECO:0000256" key="3">
    <source>
        <dbReference type="ARBA" id="ARBA00022837"/>
    </source>
</evidence>
<dbReference type="Pfam" id="PF13499">
    <property type="entry name" value="EF-hand_7"/>
    <property type="match status" value="1"/>
</dbReference>
<dbReference type="PANTHER" id="PTHR19961:SF18">
    <property type="entry name" value="FI19014P1"/>
    <property type="match status" value="1"/>
</dbReference>
<protein>
    <recommendedName>
        <fullName evidence="5">Fimbrin</fullName>
    </recommendedName>
</protein>
<feature type="domain" description="EF-hand" evidence="7">
    <location>
        <begin position="19"/>
        <end position="54"/>
    </location>
</feature>
<dbReference type="PANTHER" id="PTHR19961">
    <property type="entry name" value="FIMBRIN/PLASTIN"/>
    <property type="match status" value="1"/>
</dbReference>
<dbReference type="InterPro" id="IPR039959">
    <property type="entry name" value="Fimbrin/Plastin"/>
</dbReference>
<dbReference type="Gene3D" id="1.10.418.10">
    <property type="entry name" value="Calponin-like domain"/>
    <property type="match status" value="4"/>
</dbReference>
<dbReference type="SMART" id="SM00054">
    <property type="entry name" value="EFh"/>
    <property type="match status" value="2"/>
</dbReference>